<dbReference type="GO" id="GO:0036503">
    <property type="term" value="P:ERAD pathway"/>
    <property type="evidence" value="ECO:0007669"/>
    <property type="project" value="InterPro"/>
</dbReference>
<comment type="subcellular location">
    <subcellularLocation>
        <location evidence="3">Cytoplasm</location>
    </subcellularLocation>
    <subcellularLocation>
        <location evidence="2">Nucleus</location>
    </subcellularLocation>
</comment>
<evidence type="ECO:0000256" key="10">
    <source>
        <dbReference type="ARBA" id="ARBA00023242"/>
    </source>
</evidence>
<evidence type="ECO:0000256" key="5">
    <source>
        <dbReference type="ARBA" id="ARBA00007434"/>
    </source>
</evidence>
<dbReference type="InterPro" id="IPR003613">
    <property type="entry name" value="Ubox_domain"/>
</dbReference>
<dbReference type="GO" id="GO:0005634">
    <property type="term" value="C:nucleus"/>
    <property type="evidence" value="ECO:0007669"/>
    <property type="project" value="UniProtKB-SubCell"/>
</dbReference>
<dbReference type="FunFam" id="3.30.40.10:FF:000055">
    <property type="entry name" value="Ubiquitin conjugation factor e4 a"/>
    <property type="match status" value="1"/>
</dbReference>
<dbReference type="Gene3D" id="3.30.40.10">
    <property type="entry name" value="Zinc/RING finger domain, C3HC4 (zinc finger)"/>
    <property type="match status" value="1"/>
</dbReference>
<keyword evidence="8" id="KW-0808">Transferase</keyword>
<dbReference type="InterPro" id="IPR013083">
    <property type="entry name" value="Znf_RING/FYVE/PHD"/>
</dbReference>
<gene>
    <name evidence="13" type="ORF">Esi_0095_0011</name>
</gene>
<feature type="region of interest" description="Disordered" evidence="11">
    <location>
        <begin position="348"/>
        <end position="378"/>
    </location>
</feature>
<keyword evidence="10" id="KW-0539">Nucleus</keyword>
<dbReference type="OrthoDB" id="20295at2759"/>
<dbReference type="PANTHER" id="PTHR13931">
    <property type="entry name" value="UBIQUITINATION FACTOR E4"/>
    <property type="match status" value="1"/>
</dbReference>
<dbReference type="OMA" id="WLTEIAM"/>
<keyword evidence="9" id="KW-0833">Ubl conjugation pathway</keyword>
<sequence length="960" mass="104703">MSPEQRLHNSLRAVLRVTLSQAEGETLPSGFVYVGEAVDGDALLAEDILPEVVCARLGAPDPQDRGIGFLAGAFSRCQDELQSVRRRAGKSDVALALKGLEAARTQLINFSATCLMEACKSASDPWLAPCAGLTSLLQASKKACDVAVKAKGFALPKEGTPEAAPVPAPVPTGPNALQMLLMQGGARNRMVSPRSGPMAANNTVLGRILRIGFPATDPLATDSFDKVYRRGQPGINSALQTVRGRLKVVHSVASGIVMLLVKASVESRKAVVAWFADALLVNTPAEASNPDPLKAASPEFLMNMSVALLGLAMPIVRDEGKFKKIDAASFLSSKAAIRDLFPDDTTMLVTRTPSSASPSDSPEEGASSTADEGGSAAAAAVTGEGGAGGVGGGKGVPLVELKSFTTQAFFTCWRALHLGLLQVMGRHDRLHQQLAHLSREMGDPGSPNPDPQMDMHFNMFVQRKLVAEVVISDPDVLADSLMFMVKAGSWLTEFVSKEAGVAIDSSEHEISSRGSLAGLSEDSLVWQLPEHLIEDILELILFLTNHHPQTLGTSQLYPLMTMVVFFLAHPSLVKSPHLRASLGDVLYKTFLPRSERGNEDPYGAPLGGDAHTGLLYSHPLAQKHLAPSLLLLYGDVEHTGFYEKLTHRFYIAAVLKYLWRSKEHRSTFRRISQDTGKFVRFANGLMNESNSLVASVMEKLPEVRAVQLQMRDPAQWGAMTETQRNEIAERHDENERSLKSNLSLCNETLHMVAYLTSDPDIQKPFLREELLLRLAEMLLCVLKQLIGSKGLEIKVDNPESYNFRPKEMLREICTTISQFSTQPGFHKHLAMSGYYQEDLLPKATSTMRRLQLLPASSMADMDSLCSAVIEARASYEASEASLGEVPDEFLDPVLCHVMRDPVLLPTSGTILDRSTIVQHLLNDSMDPFNRQPLTEDMVEPQTELRERIEEFLARRGSQSG</sequence>
<dbReference type="Pfam" id="PF10408">
    <property type="entry name" value="Ufd2P_core"/>
    <property type="match status" value="1"/>
</dbReference>
<dbReference type="PROSITE" id="PS51698">
    <property type="entry name" value="U_BOX"/>
    <property type="match status" value="1"/>
</dbReference>
<evidence type="ECO:0000256" key="8">
    <source>
        <dbReference type="ARBA" id="ARBA00022679"/>
    </source>
</evidence>
<evidence type="ECO:0000313" key="13">
    <source>
        <dbReference type="EMBL" id="CBN78076.1"/>
    </source>
</evidence>
<keyword evidence="14" id="KW-1185">Reference proteome</keyword>
<evidence type="ECO:0000256" key="9">
    <source>
        <dbReference type="ARBA" id="ARBA00022786"/>
    </source>
</evidence>
<evidence type="ECO:0000256" key="4">
    <source>
        <dbReference type="ARBA" id="ARBA00004906"/>
    </source>
</evidence>
<evidence type="ECO:0000256" key="7">
    <source>
        <dbReference type="ARBA" id="ARBA00022490"/>
    </source>
</evidence>
<dbReference type="STRING" id="2880.D8LU34"/>
<organism evidence="13 14">
    <name type="scientific">Ectocarpus siliculosus</name>
    <name type="common">Brown alga</name>
    <name type="synonym">Conferva siliculosa</name>
    <dbReference type="NCBI Taxonomy" id="2880"/>
    <lineage>
        <taxon>Eukaryota</taxon>
        <taxon>Sar</taxon>
        <taxon>Stramenopiles</taxon>
        <taxon>Ochrophyta</taxon>
        <taxon>PX clade</taxon>
        <taxon>Phaeophyceae</taxon>
        <taxon>Ectocarpales</taxon>
        <taxon>Ectocarpaceae</taxon>
        <taxon>Ectocarpus</taxon>
    </lineage>
</organism>
<comment type="similarity">
    <text evidence="5">Belongs to the ubiquitin conjugation factor E4 family.</text>
</comment>
<dbReference type="GO" id="GO:0000209">
    <property type="term" value="P:protein polyubiquitination"/>
    <property type="evidence" value="ECO:0007669"/>
    <property type="project" value="TreeGrafter"/>
</dbReference>
<dbReference type="GO" id="GO:0005737">
    <property type="term" value="C:cytoplasm"/>
    <property type="evidence" value="ECO:0007669"/>
    <property type="project" value="UniProtKB-SubCell"/>
</dbReference>
<comment type="pathway">
    <text evidence="4">Protein modification; protein ubiquitination.</text>
</comment>
<dbReference type="Proteomes" id="UP000002630">
    <property type="component" value="Linkage Group LG19"/>
</dbReference>
<reference evidence="13 14" key="1">
    <citation type="journal article" date="2010" name="Nature">
        <title>The Ectocarpus genome and the independent evolution of multicellularity in brown algae.</title>
        <authorList>
            <person name="Cock J.M."/>
            <person name="Sterck L."/>
            <person name="Rouze P."/>
            <person name="Scornet D."/>
            <person name="Allen A.E."/>
            <person name="Amoutzias G."/>
            <person name="Anthouard V."/>
            <person name="Artiguenave F."/>
            <person name="Aury J.M."/>
            <person name="Badger J.H."/>
            <person name="Beszteri B."/>
            <person name="Billiau K."/>
            <person name="Bonnet E."/>
            <person name="Bothwell J.H."/>
            <person name="Bowler C."/>
            <person name="Boyen C."/>
            <person name="Brownlee C."/>
            <person name="Carrano C.J."/>
            <person name="Charrier B."/>
            <person name="Cho G.Y."/>
            <person name="Coelho S.M."/>
            <person name="Collen J."/>
            <person name="Corre E."/>
            <person name="Da Silva C."/>
            <person name="Delage L."/>
            <person name="Delaroque N."/>
            <person name="Dittami S.M."/>
            <person name="Doulbeau S."/>
            <person name="Elias M."/>
            <person name="Farnham G."/>
            <person name="Gachon C.M."/>
            <person name="Gschloessl B."/>
            <person name="Heesch S."/>
            <person name="Jabbari K."/>
            <person name="Jubin C."/>
            <person name="Kawai H."/>
            <person name="Kimura K."/>
            <person name="Kloareg B."/>
            <person name="Kupper F.C."/>
            <person name="Lang D."/>
            <person name="Le Bail A."/>
            <person name="Leblanc C."/>
            <person name="Lerouge P."/>
            <person name="Lohr M."/>
            <person name="Lopez P.J."/>
            <person name="Martens C."/>
            <person name="Maumus F."/>
            <person name="Michel G."/>
            <person name="Miranda-Saavedra D."/>
            <person name="Morales J."/>
            <person name="Moreau H."/>
            <person name="Motomura T."/>
            <person name="Nagasato C."/>
            <person name="Napoli C.A."/>
            <person name="Nelson D.R."/>
            <person name="Nyvall-Collen P."/>
            <person name="Peters A.F."/>
            <person name="Pommier C."/>
            <person name="Potin P."/>
            <person name="Poulain J."/>
            <person name="Quesneville H."/>
            <person name="Read B."/>
            <person name="Rensing S.A."/>
            <person name="Ritter A."/>
            <person name="Rousvoal S."/>
            <person name="Samanta M."/>
            <person name="Samson G."/>
            <person name="Schroeder D.C."/>
            <person name="Segurens B."/>
            <person name="Strittmatter M."/>
            <person name="Tonon T."/>
            <person name="Tregear J.W."/>
            <person name="Valentin K."/>
            <person name="von Dassow P."/>
            <person name="Yamagishi T."/>
            <person name="Van de Peer Y."/>
            <person name="Wincker P."/>
        </authorList>
    </citation>
    <scope>NUCLEOTIDE SEQUENCE [LARGE SCALE GENOMIC DNA]</scope>
    <source>
        <strain evidence="14">Ec32 / CCAP1310/4</strain>
    </source>
</reference>
<dbReference type="Pfam" id="PF04564">
    <property type="entry name" value="U-box"/>
    <property type="match status" value="1"/>
</dbReference>
<feature type="compositionally biased region" description="Low complexity" evidence="11">
    <location>
        <begin position="353"/>
        <end position="378"/>
    </location>
</feature>
<dbReference type="InterPro" id="IPR045132">
    <property type="entry name" value="UBE4"/>
</dbReference>
<dbReference type="InterPro" id="IPR019474">
    <property type="entry name" value="Ub_conjug_fac_E4_core"/>
</dbReference>
<dbReference type="eggNOG" id="KOG2042">
    <property type="taxonomic scope" value="Eukaryota"/>
</dbReference>
<dbReference type="EMBL" id="FN649191">
    <property type="protein sequence ID" value="CBN78076.1"/>
    <property type="molecule type" value="Genomic_DNA"/>
</dbReference>
<proteinExistence type="inferred from homology"/>
<evidence type="ECO:0000256" key="1">
    <source>
        <dbReference type="ARBA" id="ARBA00000900"/>
    </source>
</evidence>
<dbReference type="EMBL" id="FN649744">
    <property type="protein sequence ID" value="CBN78076.1"/>
    <property type="molecule type" value="Genomic_DNA"/>
</dbReference>
<evidence type="ECO:0000256" key="3">
    <source>
        <dbReference type="ARBA" id="ARBA00004496"/>
    </source>
</evidence>
<dbReference type="SUPFAM" id="SSF57850">
    <property type="entry name" value="RING/U-box"/>
    <property type="match status" value="1"/>
</dbReference>
<evidence type="ECO:0000259" key="12">
    <source>
        <dbReference type="PROSITE" id="PS51698"/>
    </source>
</evidence>
<name>D8LU34_ECTSI</name>
<dbReference type="GO" id="GO:0034450">
    <property type="term" value="F:ubiquitin-ubiquitin ligase activity"/>
    <property type="evidence" value="ECO:0007669"/>
    <property type="project" value="InterPro"/>
</dbReference>
<evidence type="ECO:0000256" key="2">
    <source>
        <dbReference type="ARBA" id="ARBA00004123"/>
    </source>
</evidence>
<dbReference type="PANTHER" id="PTHR13931:SF2">
    <property type="entry name" value="UBIQUITIN CONJUGATION FACTOR E4 B"/>
    <property type="match status" value="1"/>
</dbReference>
<dbReference type="InParanoid" id="D8LU34"/>
<dbReference type="AlphaFoldDB" id="D8LU34"/>
<dbReference type="SMART" id="SM00504">
    <property type="entry name" value="Ubox"/>
    <property type="match status" value="1"/>
</dbReference>
<evidence type="ECO:0000256" key="11">
    <source>
        <dbReference type="SAM" id="MobiDB-lite"/>
    </source>
</evidence>
<dbReference type="EC" id="2.3.2.27" evidence="6"/>
<feature type="domain" description="U-box" evidence="12">
    <location>
        <begin position="884"/>
        <end position="958"/>
    </location>
</feature>
<dbReference type="GO" id="GO:0006511">
    <property type="term" value="P:ubiquitin-dependent protein catabolic process"/>
    <property type="evidence" value="ECO:0007669"/>
    <property type="project" value="InterPro"/>
</dbReference>
<keyword evidence="7" id="KW-0963">Cytoplasm</keyword>
<dbReference type="UniPathway" id="UPA00143"/>
<evidence type="ECO:0000313" key="14">
    <source>
        <dbReference type="Proteomes" id="UP000002630"/>
    </source>
</evidence>
<dbReference type="GO" id="GO:0000151">
    <property type="term" value="C:ubiquitin ligase complex"/>
    <property type="evidence" value="ECO:0007669"/>
    <property type="project" value="InterPro"/>
</dbReference>
<comment type="catalytic activity">
    <reaction evidence="1">
        <text>S-ubiquitinyl-[E2 ubiquitin-conjugating enzyme]-L-cysteine + [acceptor protein]-L-lysine = [E2 ubiquitin-conjugating enzyme]-L-cysteine + N(6)-ubiquitinyl-[acceptor protein]-L-lysine.</text>
        <dbReference type="EC" id="2.3.2.27"/>
    </reaction>
</comment>
<evidence type="ECO:0000256" key="6">
    <source>
        <dbReference type="ARBA" id="ARBA00012483"/>
    </source>
</evidence>
<protein>
    <recommendedName>
        <fullName evidence="6">RING-type E3 ubiquitin transferase</fullName>
        <ecNumber evidence="6">2.3.2.27</ecNumber>
    </recommendedName>
</protein>
<dbReference type="CDD" id="cd16658">
    <property type="entry name" value="RING-Ubox_UBE4B"/>
    <property type="match status" value="1"/>
</dbReference>
<accession>D8LU34</accession>